<protein>
    <submittedName>
        <fullName evidence="1">Uncharacterized protein</fullName>
    </submittedName>
</protein>
<dbReference type="AlphaFoldDB" id="A0AAD1W4C9"/>
<dbReference type="Proteomes" id="UP001295444">
    <property type="component" value="Chromosome 04"/>
</dbReference>
<accession>A0AAD1W4C9</accession>
<evidence type="ECO:0000313" key="1">
    <source>
        <dbReference type="EMBL" id="CAH2284180.1"/>
    </source>
</evidence>
<gene>
    <name evidence="1" type="ORF">PECUL_23A050629</name>
</gene>
<reference evidence="1" key="1">
    <citation type="submission" date="2022-03" db="EMBL/GenBank/DDBJ databases">
        <authorList>
            <person name="Alioto T."/>
            <person name="Alioto T."/>
            <person name="Gomez Garrido J."/>
        </authorList>
    </citation>
    <scope>NUCLEOTIDE SEQUENCE</scope>
</reference>
<name>A0AAD1W4C9_PELCU</name>
<dbReference type="EMBL" id="OW240915">
    <property type="protein sequence ID" value="CAH2284180.1"/>
    <property type="molecule type" value="Genomic_DNA"/>
</dbReference>
<organism evidence="1 2">
    <name type="scientific">Pelobates cultripes</name>
    <name type="common">Western spadefoot toad</name>
    <dbReference type="NCBI Taxonomy" id="61616"/>
    <lineage>
        <taxon>Eukaryota</taxon>
        <taxon>Metazoa</taxon>
        <taxon>Chordata</taxon>
        <taxon>Craniata</taxon>
        <taxon>Vertebrata</taxon>
        <taxon>Euteleostomi</taxon>
        <taxon>Amphibia</taxon>
        <taxon>Batrachia</taxon>
        <taxon>Anura</taxon>
        <taxon>Pelobatoidea</taxon>
        <taxon>Pelobatidae</taxon>
        <taxon>Pelobates</taxon>
    </lineage>
</organism>
<keyword evidence="2" id="KW-1185">Reference proteome</keyword>
<evidence type="ECO:0000313" key="2">
    <source>
        <dbReference type="Proteomes" id="UP001295444"/>
    </source>
</evidence>
<proteinExistence type="predicted"/>
<feature type="non-terminal residue" evidence="1">
    <location>
        <position position="1"/>
    </location>
</feature>
<feature type="non-terminal residue" evidence="1">
    <location>
        <position position="56"/>
    </location>
</feature>
<sequence length="56" mass="6443">VDSPQELRLPEDQSGLITKEISELLAKRAIQEVPYDHPGFLSNLFLIRIPDYTYGR</sequence>